<gene>
    <name evidence="4" type="ORF">VIBR0546_04669</name>
</gene>
<organism evidence="4 5">
    <name type="scientific">Vibrio brasiliensis LMG 20546</name>
    <dbReference type="NCBI Taxonomy" id="945543"/>
    <lineage>
        <taxon>Bacteria</taxon>
        <taxon>Pseudomonadati</taxon>
        <taxon>Pseudomonadota</taxon>
        <taxon>Gammaproteobacteria</taxon>
        <taxon>Vibrionales</taxon>
        <taxon>Vibrionaceae</taxon>
        <taxon>Vibrio</taxon>
        <taxon>Vibrio oreintalis group</taxon>
    </lineage>
</organism>
<evidence type="ECO:0000313" key="5">
    <source>
        <dbReference type="Proteomes" id="UP000004371"/>
    </source>
</evidence>
<dbReference type="AlphaFoldDB" id="E8LNS5"/>
<proteinExistence type="predicted"/>
<evidence type="ECO:0000256" key="1">
    <source>
        <dbReference type="SAM" id="MobiDB-lite"/>
    </source>
</evidence>
<dbReference type="GO" id="GO:0015627">
    <property type="term" value="C:type II protein secretion system complex"/>
    <property type="evidence" value="ECO:0007669"/>
    <property type="project" value="InterPro"/>
</dbReference>
<dbReference type="InterPro" id="IPR032389">
    <property type="entry name" value="GspB_C"/>
</dbReference>
<feature type="compositionally biased region" description="Polar residues" evidence="1">
    <location>
        <begin position="127"/>
        <end position="142"/>
    </location>
</feature>
<dbReference type="OrthoDB" id="5432325at2"/>
<feature type="compositionally biased region" description="Acidic residues" evidence="1">
    <location>
        <begin position="110"/>
        <end position="119"/>
    </location>
</feature>
<accession>E8LNS5</accession>
<dbReference type="Proteomes" id="UP000004371">
    <property type="component" value="Unassembled WGS sequence"/>
</dbReference>
<dbReference type="EMBL" id="AEVS01000007">
    <property type="protein sequence ID" value="EGA67627.1"/>
    <property type="molecule type" value="Genomic_DNA"/>
</dbReference>
<feature type="transmembrane region" description="Helical" evidence="2">
    <location>
        <begin position="39"/>
        <end position="58"/>
    </location>
</feature>
<evidence type="ECO:0000259" key="3">
    <source>
        <dbReference type="Pfam" id="PF16537"/>
    </source>
</evidence>
<evidence type="ECO:0000313" key="4">
    <source>
        <dbReference type="EMBL" id="EGA67627.1"/>
    </source>
</evidence>
<name>E8LNS5_9VIBR</name>
<keyword evidence="2" id="KW-0812">Transmembrane</keyword>
<dbReference type="RefSeq" id="WP_006877487.1">
    <property type="nucleotide sequence ID" value="NZ_AEVS01000007.1"/>
</dbReference>
<feature type="region of interest" description="Disordered" evidence="1">
    <location>
        <begin position="108"/>
        <end position="142"/>
    </location>
</feature>
<protein>
    <submittedName>
        <fullName evidence="4">General secretion pathway protein A</fullName>
    </submittedName>
</protein>
<sequence length="258" mass="28500">MSKVMQQLKHSERSHLASGSAIPVSSQLAAPQQAHSRGLRYLAIALVPPTLIAAVVALQTYQSQKQSWLESNVSQTVSIEVPFEYQVEAAPDFGPLAVTYQQPSVNSDDFVQDEYDGDPLPEPLPVSGQTARSESDNGQTDLLQGIDLSGLSPELAQRFETVLNSRPQTEKPEGSDNTASNLSHQPERWYGKLPAMNFQTHVYSSKANKRWVKINGVEYSEGDWISNSVELVAIEQQACLIRFEGELIEVPALYDWKG</sequence>
<dbReference type="Pfam" id="PF16537">
    <property type="entry name" value="T2SSB"/>
    <property type="match status" value="1"/>
</dbReference>
<dbReference type="eggNOG" id="COG3266">
    <property type="taxonomic scope" value="Bacteria"/>
</dbReference>
<keyword evidence="2" id="KW-1133">Transmembrane helix</keyword>
<evidence type="ECO:0000256" key="2">
    <source>
        <dbReference type="SAM" id="Phobius"/>
    </source>
</evidence>
<comment type="caution">
    <text evidence="4">The sequence shown here is derived from an EMBL/GenBank/DDBJ whole genome shotgun (WGS) entry which is preliminary data.</text>
</comment>
<reference evidence="4 5" key="1">
    <citation type="journal article" date="2012" name="Int. J. Syst. Evol. Microbiol.">
        <title>Vibrio caribbeanicus sp. nov., isolated from the marine sponge Scleritoderma cyanea.</title>
        <authorList>
            <person name="Hoffmann M."/>
            <person name="Monday S.R."/>
            <person name="Allard M.W."/>
            <person name="Strain E.A."/>
            <person name="Whittaker P."/>
            <person name="Naum M."/>
            <person name="McCarthy P.J."/>
            <person name="Lopez J.V."/>
            <person name="Fischer M."/>
            <person name="Brown E.W."/>
        </authorList>
    </citation>
    <scope>NUCLEOTIDE SEQUENCE [LARGE SCALE GENOMIC DNA]</scope>
    <source>
        <strain evidence="4 5">LMG 20546</strain>
    </source>
</reference>
<feature type="domain" description="Type II secretion system protein GspB C-terminal" evidence="3">
    <location>
        <begin position="193"/>
        <end position="252"/>
    </location>
</feature>
<keyword evidence="5" id="KW-1185">Reference proteome</keyword>
<keyword evidence="2" id="KW-0472">Membrane</keyword>
<dbReference type="STRING" id="945543.VIBR0546_04669"/>